<keyword evidence="2" id="KW-1185">Reference proteome</keyword>
<comment type="caution">
    <text evidence="1">The sequence shown here is derived from an EMBL/GenBank/DDBJ whole genome shotgun (WGS) entry which is preliminary data.</text>
</comment>
<dbReference type="AlphaFoldDB" id="A0AAN9MSW2"/>
<evidence type="ECO:0000313" key="2">
    <source>
        <dbReference type="Proteomes" id="UP001374584"/>
    </source>
</evidence>
<reference evidence="1 2" key="1">
    <citation type="submission" date="2024-01" db="EMBL/GenBank/DDBJ databases">
        <title>The genomes of 5 underutilized Papilionoideae crops provide insights into root nodulation and disease resistanc.</title>
        <authorList>
            <person name="Jiang F."/>
        </authorList>
    </citation>
    <scope>NUCLEOTIDE SEQUENCE [LARGE SCALE GENOMIC DNA]</scope>
    <source>
        <strain evidence="1">JINMINGXINNONG_FW02</strain>
        <tissue evidence="1">Leaves</tissue>
    </source>
</reference>
<protein>
    <submittedName>
        <fullName evidence="1">Uncharacterized protein</fullName>
    </submittedName>
</protein>
<organism evidence="1 2">
    <name type="scientific">Phaseolus coccineus</name>
    <name type="common">Scarlet runner bean</name>
    <name type="synonym">Phaseolus multiflorus</name>
    <dbReference type="NCBI Taxonomy" id="3886"/>
    <lineage>
        <taxon>Eukaryota</taxon>
        <taxon>Viridiplantae</taxon>
        <taxon>Streptophyta</taxon>
        <taxon>Embryophyta</taxon>
        <taxon>Tracheophyta</taxon>
        <taxon>Spermatophyta</taxon>
        <taxon>Magnoliopsida</taxon>
        <taxon>eudicotyledons</taxon>
        <taxon>Gunneridae</taxon>
        <taxon>Pentapetalae</taxon>
        <taxon>rosids</taxon>
        <taxon>fabids</taxon>
        <taxon>Fabales</taxon>
        <taxon>Fabaceae</taxon>
        <taxon>Papilionoideae</taxon>
        <taxon>50 kb inversion clade</taxon>
        <taxon>NPAAA clade</taxon>
        <taxon>indigoferoid/millettioid clade</taxon>
        <taxon>Phaseoleae</taxon>
        <taxon>Phaseolus</taxon>
    </lineage>
</organism>
<sequence length="84" mass="9534">MDDETLKQNETSPLVMLCDGNEDECSEGQADMFKQNVTGHKSRTMKPHTYAGYLFPSEEEWAKKSNFTSIDKASLTVHSCVHNY</sequence>
<name>A0AAN9MSW2_PHACN</name>
<accession>A0AAN9MSW2</accession>
<gene>
    <name evidence="1" type="ORF">VNO80_17135</name>
</gene>
<evidence type="ECO:0000313" key="1">
    <source>
        <dbReference type="EMBL" id="KAK7357838.1"/>
    </source>
</evidence>
<proteinExistence type="predicted"/>
<dbReference type="EMBL" id="JAYMYR010000006">
    <property type="protein sequence ID" value="KAK7357838.1"/>
    <property type="molecule type" value="Genomic_DNA"/>
</dbReference>
<dbReference type="Proteomes" id="UP001374584">
    <property type="component" value="Unassembled WGS sequence"/>
</dbReference>